<evidence type="ECO:0000256" key="1">
    <source>
        <dbReference type="SAM" id="MobiDB-lite"/>
    </source>
</evidence>
<dbReference type="EnsemblBacteria" id="ABC43802">
    <property type="protein sequence ID" value="ABC43802"/>
    <property type="gene ID" value="SRU_1452"/>
</dbReference>
<dbReference type="PATRIC" id="fig|309807.25.peg.1507"/>
<dbReference type="Proteomes" id="UP000008674">
    <property type="component" value="Chromosome"/>
</dbReference>
<dbReference type="STRING" id="309807.SRU_1452"/>
<feature type="region of interest" description="Disordered" evidence="1">
    <location>
        <begin position="373"/>
        <end position="442"/>
    </location>
</feature>
<dbReference type="OrthoDB" id="5959861at2"/>
<gene>
    <name evidence="2" type="ordered locus">SRU_1452</name>
</gene>
<sequence>MPMSLRCLYSNESLFDVLRPLGGLLVLGGLVLGLTACDGSTVAGPDGAEADAPVSMAFSAASAPEGTASGGTASTSKAASGPRTLIDPDGNQLRLDRVQMVVREIELDRATGDENCSPEDRPDAEEDDCAEVESGPVLVSLPLDGDAPAVVVDTTLPTGRWDEVEFEVHKPEAESSTPDFLEATDFPLATSIRVQGRYTPAGGAAQDFTYTSDLNAEREIEFEPPLEVTADNTNNVTFSVNVDAWFRRADSTLVNPARVTEGGAFEDRVEENIESSIEGFEDDDRDGRDDEEEEDEEEEDEEDENEIEIEKALENVGPDSDASGEVEFEKEADETEFKVAVEDLAAGTYDVVIADTTRGELDVTGDEGEAEIEFRRPSEEGHPLLDFDPRSQRVEVQQGGTSYLETDVPTSGNENEEDEEEDEEEVEIEIDLNNTGPDSDATGEVEFEKEADKAVFAVEVEDLTMGTYEVVVADTARGELDVTGDEGEAEIGFRRPSEEGHPPLDFDPRGQPVAVQRDGTPYLEATLPTTGDRDE</sequence>
<feature type="compositionally biased region" description="Polar residues" evidence="1">
    <location>
        <begin position="394"/>
        <end position="412"/>
    </location>
</feature>
<dbReference type="KEGG" id="sru:SRU_1452"/>
<dbReference type="eggNOG" id="ENOG5033D77">
    <property type="taxonomic scope" value="Bacteria"/>
</dbReference>
<accession>Q2S2K5</accession>
<name>Q2S2K5_SALRD</name>
<dbReference type="EMBL" id="CP000159">
    <property type="protein sequence ID" value="ABC43802.1"/>
    <property type="molecule type" value="Genomic_DNA"/>
</dbReference>
<feature type="region of interest" description="Disordered" evidence="1">
    <location>
        <begin position="62"/>
        <end position="91"/>
    </location>
</feature>
<feature type="region of interest" description="Disordered" evidence="1">
    <location>
        <begin position="479"/>
        <end position="535"/>
    </location>
</feature>
<protein>
    <recommendedName>
        <fullName evidence="4">DUF4382 domain-containing protein</fullName>
    </recommendedName>
</protein>
<reference evidence="2 3" key="1">
    <citation type="journal article" date="2005" name="Proc. Natl. Acad. Sci. U.S.A.">
        <title>The genome of Salinibacter ruber: convergence and gene exchange among hyperhalophilic bacteria and archaea.</title>
        <authorList>
            <person name="Mongodin E.F."/>
            <person name="Nelson K.E."/>
            <person name="Daugherty S."/>
            <person name="Deboy R.T."/>
            <person name="Wister J."/>
            <person name="Khouri H."/>
            <person name="Weidman J."/>
            <person name="Walsh D.A."/>
            <person name="Papke R.T."/>
            <person name="Sanchez Perez G."/>
            <person name="Sharma A.K."/>
            <person name="Nesbo C.L."/>
            <person name="MacLeod D."/>
            <person name="Bapteste E."/>
            <person name="Doolittle W.F."/>
            <person name="Charlebois R.L."/>
            <person name="Legault B."/>
            <person name="Rodriguez-Valera F."/>
        </authorList>
    </citation>
    <scope>NUCLEOTIDE SEQUENCE [LARGE SCALE GENOMIC DNA]</scope>
    <source>
        <strain evidence="3">DSM 13855 / CECT 5946 / M31</strain>
    </source>
</reference>
<feature type="region of interest" description="Disordered" evidence="1">
    <location>
        <begin position="265"/>
        <end position="335"/>
    </location>
</feature>
<dbReference type="HOGENOM" id="CLU_509852_0_0_10"/>
<feature type="compositionally biased region" description="Acidic residues" evidence="1">
    <location>
        <begin position="272"/>
        <end position="307"/>
    </location>
</feature>
<evidence type="ECO:0008006" key="4">
    <source>
        <dbReference type="Google" id="ProtNLM"/>
    </source>
</evidence>
<feature type="compositionally biased region" description="Basic and acidic residues" evidence="1">
    <location>
        <begin position="491"/>
        <end position="508"/>
    </location>
</feature>
<organism evidence="2 3">
    <name type="scientific">Salinibacter ruber (strain DSM 13855 / M31)</name>
    <dbReference type="NCBI Taxonomy" id="309807"/>
    <lineage>
        <taxon>Bacteria</taxon>
        <taxon>Pseudomonadati</taxon>
        <taxon>Rhodothermota</taxon>
        <taxon>Rhodothermia</taxon>
        <taxon>Rhodothermales</taxon>
        <taxon>Salinibacteraceae</taxon>
        <taxon>Salinibacter</taxon>
    </lineage>
</organism>
<dbReference type="AlphaFoldDB" id="Q2S2K5"/>
<keyword evidence="3" id="KW-1185">Reference proteome</keyword>
<feature type="compositionally biased region" description="Low complexity" evidence="1">
    <location>
        <begin position="62"/>
        <end position="81"/>
    </location>
</feature>
<proteinExistence type="predicted"/>
<feature type="compositionally biased region" description="Acidic residues" evidence="1">
    <location>
        <begin position="414"/>
        <end position="430"/>
    </location>
</feature>
<feature type="compositionally biased region" description="Acidic residues" evidence="1">
    <location>
        <begin position="322"/>
        <end position="334"/>
    </location>
</feature>
<feature type="compositionally biased region" description="Basic and acidic residues" evidence="1">
    <location>
        <begin position="373"/>
        <end position="393"/>
    </location>
</feature>
<evidence type="ECO:0000313" key="2">
    <source>
        <dbReference type="EMBL" id="ABC43802.1"/>
    </source>
</evidence>
<evidence type="ECO:0000313" key="3">
    <source>
        <dbReference type="Proteomes" id="UP000008674"/>
    </source>
</evidence>